<dbReference type="InterPro" id="IPR045584">
    <property type="entry name" value="Pilin-like"/>
</dbReference>
<sequence>MGEAMSPAIKLSHQQGRGWLEALLVVSILSVLVVIAIPKFYDYEADANVSALKGLKSGIESAMTQTHALAEKKKVSDQAEHTLTVNGTSIRVSYGYPEISALPELVTALKDATRWQLRRYPDKNRVDLIWLFHEQPATDCYLTYNEATASTKASTQLVIHQSCQSPTRERQQE</sequence>
<name>A0AB36JZI8_9GAMM</name>
<evidence type="ECO:0000313" key="3">
    <source>
        <dbReference type="Proteomes" id="UP000189021"/>
    </source>
</evidence>
<evidence type="ECO:0000313" key="2">
    <source>
        <dbReference type="EMBL" id="OOE40254.1"/>
    </source>
</evidence>
<accession>A0AB36JZI8</accession>
<keyword evidence="1" id="KW-0812">Transmembrane</keyword>
<organism evidence="2 3">
    <name type="scientific">Salinivibrio kushneri</name>
    <dbReference type="NCBI Taxonomy" id="1908198"/>
    <lineage>
        <taxon>Bacteria</taxon>
        <taxon>Pseudomonadati</taxon>
        <taxon>Pseudomonadota</taxon>
        <taxon>Gammaproteobacteria</taxon>
        <taxon>Vibrionales</taxon>
        <taxon>Vibrionaceae</taxon>
        <taxon>Salinivibrio</taxon>
    </lineage>
</organism>
<comment type="caution">
    <text evidence="2">The sequence shown here is derived from an EMBL/GenBank/DDBJ whole genome shotgun (WGS) entry which is preliminary data.</text>
</comment>
<dbReference type="AlphaFoldDB" id="A0AB36JZI8"/>
<reference evidence="2 3" key="1">
    <citation type="journal article" date="2017" name="Genome Announc.">
        <title>Draft Genome Sequences of Salinivibrio proteolyticus, Salinivibrio sharmensis, Salinivibrio siamensis, Salinivibrio costicola subsp. alcaliphilus, Salinivibrio costicola subsp. vallismortis, and 29 New Isolates Belonging to the Genus Salinivibrio.</title>
        <authorList>
            <person name="Lopez-Hermoso C."/>
            <person name="de la Haba R.R."/>
            <person name="Sanchez-Porro C."/>
            <person name="Bayliss S.C."/>
            <person name="Feil E.J."/>
            <person name="Ventosa A."/>
        </authorList>
    </citation>
    <scope>NUCLEOTIDE SEQUENCE [LARGE SCALE GENOMIC DNA]</scope>
    <source>
        <strain evidence="2 3">AL184</strain>
    </source>
</reference>
<dbReference type="Proteomes" id="UP000189021">
    <property type="component" value="Unassembled WGS sequence"/>
</dbReference>
<keyword evidence="1" id="KW-0472">Membrane</keyword>
<dbReference type="Gene3D" id="3.30.700.10">
    <property type="entry name" value="Glycoprotein, Type 4 Pilin"/>
    <property type="match status" value="1"/>
</dbReference>
<evidence type="ECO:0000256" key="1">
    <source>
        <dbReference type="SAM" id="Phobius"/>
    </source>
</evidence>
<gene>
    <name evidence="2" type="ORF">BZG00_05340</name>
</gene>
<dbReference type="EMBL" id="MUEK01000004">
    <property type="protein sequence ID" value="OOE40254.1"/>
    <property type="molecule type" value="Genomic_DNA"/>
</dbReference>
<dbReference type="SUPFAM" id="SSF54523">
    <property type="entry name" value="Pili subunits"/>
    <property type="match status" value="1"/>
</dbReference>
<keyword evidence="1" id="KW-1133">Transmembrane helix</keyword>
<protein>
    <recommendedName>
        <fullName evidence="4">MSHA biogenesis protein MshA</fullName>
    </recommendedName>
</protein>
<keyword evidence="3" id="KW-1185">Reference proteome</keyword>
<evidence type="ECO:0008006" key="4">
    <source>
        <dbReference type="Google" id="ProtNLM"/>
    </source>
</evidence>
<feature type="transmembrane region" description="Helical" evidence="1">
    <location>
        <begin position="20"/>
        <end position="41"/>
    </location>
</feature>
<proteinExistence type="predicted"/>